<evidence type="ECO:0000259" key="2">
    <source>
        <dbReference type="Pfam" id="PF00149"/>
    </source>
</evidence>
<sequence length="405" mass="47113">MNEIKFIHAADLHLDSPMVGLKHLPKHIFKRLQESTFQALKTLIDKAISSKVDFVILAGDLFDHEDRSIRAQARLRSELERLQSEGISVFIVYGNHDFMGGSWPHLDLPNNVEVFRETVETKTLKTRNGAVVHLYGFSYPSRHVLERKIDDYKRTGNADYHIGILHGNLEGNQEHGNYAPFQLNDLLEKQFDYWALGHIHKRAVLCEEPPIVYPGNLQGRHRKEAEVKGCYLVSLNQANHSLEFIETSDVIWLEKQLDATHMKSFNELYHSCLDLVERVRLDEVGVLLCLKIINVNLDEVTLDDLMKEELLEALQGNEEKEDSFVWTISIQVENQMTYNRDLLAKEDDFYSEMFDMTDNLELLEESLSQLYHHPLARKYLKSLTPEELKQLKQETEWMLLQELLK</sequence>
<evidence type="ECO:0000256" key="1">
    <source>
        <dbReference type="ARBA" id="ARBA00022801"/>
    </source>
</evidence>
<dbReference type="PANTHER" id="PTHR30337:SF7">
    <property type="entry name" value="PHOSPHOESTERASE"/>
    <property type="match status" value="1"/>
</dbReference>
<comment type="caution">
    <text evidence="3">The sequence shown here is derived from an EMBL/GenBank/DDBJ whole genome shotgun (WGS) entry which is preliminary data.</text>
</comment>
<evidence type="ECO:0000313" key="3">
    <source>
        <dbReference type="EMBL" id="MFE8700221.1"/>
    </source>
</evidence>
<organism evidence="3 4">
    <name type="scientific">Cytobacillus spartinae</name>
    <dbReference type="NCBI Taxonomy" id="3299023"/>
    <lineage>
        <taxon>Bacteria</taxon>
        <taxon>Bacillati</taxon>
        <taxon>Bacillota</taxon>
        <taxon>Bacilli</taxon>
        <taxon>Bacillales</taxon>
        <taxon>Bacillaceae</taxon>
        <taxon>Cytobacillus</taxon>
    </lineage>
</organism>
<keyword evidence="3" id="KW-0269">Exonuclease</keyword>
<dbReference type="CDD" id="cd00840">
    <property type="entry name" value="MPP_Mre11_N"/>
    <property type="match status" value="1"/>
</dbReference>
<name>A0ABW6K7P0_9BACI</name>
<dbReference type="Pfam" id="PF00149">
    <property type="entry name" value="Metallophos"/>
    <property type="match status" value="1"/>
</dbReference>
<dbReference type="InterPro" id="IPR004843">
    <property type="entry name" value="Calcineurin-like_PHP"/>
</dbReference>
<dbReference type="InterPro" id="IPR014576">
    <property type="entry name" value="Pesterase_YhaO"/>
</dbReference>
<dbReference type="PANTHER" id="PTHR30337">
    <property type="entry name" value="COMPONENT OF ATP-DEPENDENT DSDNA EXONUCLEASE"/>
    <property type="match status" value="1"/>
</dbReference>
<keyword evidence="4" id="KW-1185">Reference proteome</keyword>
<dbReference type="RefSeq" id="WP_389359210.1">
    <property type="nucleotide sequence ID" value="NZ_JBIACK010000002.1"/>
</dbReference>
<feature type="domain" description="Calcineurin-like phosphoesterase" evidence="2">
    <location>
        <begin position="4"/>
        <end position="201"/>
    </location>
</feature>
<dbReference type="InterPro" id="IPR041796">
    <property type="entry name" value="Mre11_N"/>
</dbReference>
<dbReference type="SUPFAM" id="SSF56300">
    <property type="entry name" value="Metallo-dependent phosphatases"/>
    <property type="match status" value="1"/>
</dbReference>
<keyword evidence="3" id="KW-0540">Nuclease</keyword>
<dbReference type="InterPro" id="IPR029052">
    <property type="entry name" value="Metallo-depent_PP-like"/>
</dbReference>
<keyword evidence="1" id="KW-0378">Hydrolase</keyword>
<dbReference type="PIRSF" id="PIRSF033091">
    <property type="entry name" value="Pesterase_YhaO"/>
    <property type="match status" value="1"/>
</dbReference>
<evidence type="ECO:0000313" key="4">
    <source>
        <dbReference type="Proteomes" id="UP001601059"/>
    </source>
</evidence>
<proteinExistence type="predicted"/>
<dbReference type="GO" id="GO:0004527">
    <property type="term" value="F:exonuclease activity"/>
    <property type="evidence" value="ECO:0007669"/>
    <property type="project" value="UniProtKB-KW"/>
</dbReference>
<dbReference type="EMBL" id="JBIACK010000002">
    <property type="protein sequence ID" value="MFE8700221.1"/>
    <property type="molecule type" value="Genomic_DNA"/>
</dbReference>
<dbReference type="Proteomes" id="UP001601059">
    <property type="component" value="Unassembled WGS sequence"/>
</dbReference>
<accession>A0ABW6K7P0</accession>
<gene>
    <name evidence="3" type="ORF">ACFYKX_06340</name>
</gene>
<dbReference type="Gene3D" id="3.60.21.10">
    <property type="match status" value="1"/>
</dbReference>
<protein>
    <submittedName>
        <fullName evidence="3">Exonuclease SbcCD subunit D</fullName>
    </submittedName>
</protein>
<dbReference type="InterPro" id="IPR050535">
    <property type="entry name" value="DNA_Repair-Maintenance_Comp"/>
</dbReference>
<reference evidence="3 4" key="1">
    <citation type="submission" date="2024-08" db="EMBL/GenBank/DDBJ databases">
        <title>Two novel Cytobacillus novel species.</title>
        <authorList>
            <person name="Liu G."/>
        </authorList>
    </citation>
    <scope>NUCLEOTIDE SEQUENCE [LARGE SCALE GENOMIC DNA]</scope>
    <source>
        <strain evidence="3 4">FJAT-54145</strain>
    </source>
</reference>